<dbReference type="eggNOG" id="ENOG502QVDY">
    <property type="taxonomic scope" value="Eukaryota"/>
</dbReference>
<dbReference type="InParanoid" id="K3WEA2"/>
<dbReference type="PANTHER" id="PTHR33487">
    <property type="entry name" value="CILIA- AND FLAGELLA-ASSOCIATED PROTEIN 54"/>
    <property type="match status" value="1"/>
</dbReference>
<dbReference type="InterPro" id="IPR036116">
    <property type="entry name" value="FN3_sf"/>
</dbReference>
<dbReference type="VEuPathDB" id="FungiDB:PYU1_G003285"/>
<dbReference type="Pfam" id="PF14858">
    <property type="entry name" value="CFAP54_N"/>
    <property type="match status" value="1"/>
</dbReference>
<dbReference type="InterPro" id="IPR013783">
    <property type="entry name" value="Ig-like_fold"/>
</dbReference>
<name>K3WEA2_GLOUD</name>
<feature type="region of interest" description="Disordered" evidence="2">
    <location>
        <begin position="1"/>
        <end position="27"/>
    </location>
</feature>
<dbReference type="Proteomes" id="UP000019132">
    <property type="component" value="Unassembled WGS sequence"/>
</dbReference>
<keyword evidence="1" id="KW-0175">Coiled coil</keyword>
<accession>K3WEA2</accession>
<dbReference type="STRING" id="431595.K3WEA2"/>
<evidence type="ECO:0000256" key="2">
    <source>
        <dbReference type="SAM" id="MobiDB-lite"/>
    </source>
</evidence>
<dbReference type="GO" id="GO:0060271">
    <property type="term" value="P:cilium assembly"/>
    <property type="evidence" value="ECO:0007669"/>
    <property type="project" value="TreeGrafter"/>
</dbReference>
<feature type="compositionally biased region" description="Polar residues" evidence="2">
    <location>
        <begin position="1386"/>
        <end position="1403"/>
    </location>
</feature>
<feature type="region of interest" description="Disordered" evidence="2">
    <location>
        <begin position="1504"/>
        <end position="1535"/>
    </location>
</feature>
<feature type="compositionally biased region" description="Low complexity" evidence="2">
    <location>
        <begin position="11"/>
        <end position="26"/>
    </location>
</feature>
<organism evidence="3 4">
    <name type="scientific">Globisporangium ultimum (strain ATCC 200006 / CBS 805.95 / DAOM BR144)</name>
    <name type="common">Pythium ultimum</name>
    <dbReference type="NCBI Taxonomy" id="431595"/>
    <lineage>
        <taxon>Eukaryota</taxon>
        <taxon>Sar</taxon>
        <taxon>Stramenopiles</taxon>
        <taxon>Oomycota</taxon>
        <taxon>Peronosporomycetes</taxon>
        <taxon>Pythiales</taxon>
        <taxon>Pythiaceae</taxon>
        <taxon>Globisporangium</taxon>
    </lineage>
</organism>
<reference evidence="4" key="2">
    <citation type="submission" date="2010-04" db="EMBL/GenBank/DDBJ databases">
        <authorList>
            <person name="Buell R."/>
            <person name="Hamilton J."/>
            <person name="Hostetler J."/>
        </authorList>
    </citation>
    <scope>NUCLEOTIDE SEQUENCE [LARGE SCALE GENOMIC DNA]</scope>
    <source>
        <strain evidence="4">DAOM:BR144</strain>
    </source>
</reference>
<protein>
    <submittedName>
        <fullName evidence="3">Uncharacterized protein</fullName>
    </submittedName>
</protein>
<feature type="compositionally biased region" description="Basic and acidic residues" evidence="2">
    <location>
        <begin position="1504"/>
        <end position="1520"/>
    </location>
</feature>
<dbReference type="EMBL" id="GL376603">
    <property type="status" value="NOT_ANNOTATED_CDS"/>
    <property type="molecule type" value="Genomic_DNA"/>
</dbReference>
<proteinExistence type="predicted"/>
<dbReference type="InterPro" id="IPR027912">
    <property type="entry name" value="CFAP54"/>
</dbReference>
<keyword evidence="4" id="KW-1185">Reference proteome</keyword>
<dbReference type="PANTHER" id="PTHR33487:SF1">
    <property type="entry name" value="CILIA- AND FLAGELLA-ASSOCIATED PROTEIN 54"/>
    <property type="match status" value="1"/>
</dbReference>
<evidence type="ECO:0000256" key="1">
    <source>
        <dbReference type="SAM" id="Coils"/>
    </source>
</evidence>
<evidence type="ECO:0000313" key="4">
    <source>
        <dbReference type="Proteomes" id="UP000019132"/>
    </source>
</evidence>
<evidence type="ECO:0000313" key="3">
    <source>
        <dbReference type="EnsemblProtists" id="PYU1_T003293"/>
    </source>
</evidence>
<feature type="compositionally biased region" description="Basic residues" evidence="2">
    <location>
        <begin position="1404"/>
        <end position="1414"/>
    </location>
</feature>
<dbReference type="HOGENOM" id="CLU_228673_0_0_1"/>
<dbReference type="EnsemblProtists" id="PYU1_T003293">
    <property type="protein sequence ID" value="PYU1_T003293"/>
    <property type="gene ID" value="PYU1_G003285"/>
</dbReference>
<reference evidence="4" key="1">
    <citation type="journal article" date="2010" name="Genome Biol.">
        <title>Genome sequence of the necrotrophic plant pathogen Pythium ultimum reveals original pathogenicity mechanisms and effector repertoire.</title>
        <authorList>
            <person name="Levesque C.A."/>
            <person name="Brouwer H."/>
            <person name="Cano L."/>
            <person name="Hamilton J.P."/>
            <person name="Holt C."/>
            <person name="Huitema E."/>
            <person name="Raffaele S."/>
            <person name="Robideau G.P."/>
            <person name="Thines M."/>
            <person name="Win J."/>
            <person name="Zerillo M.M."/>
            <person name="Beakes G.W."/>
            <person name="Boore J.L."/>
            <person name="Busam D."/>
            <person name="Dumas B."/>
            <person name="Ferriera S."/>
            <person name="Fuerstenberg S.I."/>
            <person name="Gachon C.M."/>
            <person name="Gaulin E."/>
            <person name="Govers F."/>
            <person name="Grenville-Briggs L."/>
            <person name="Horner N."/>
            <person name="Hostetler J."/>
            <person name="Jiang R.H."/>
            <person name="Johnson J."/>
            <person name="Krajaejun T."/>
            <person name="Lin H."/>
            <person name="Meijer H.J."/>
            <person name="Moore B."/>
            <person name="Morris P."/>
            <person name="Phuntmart V."/>
            <person name="Puiu D."/>
            <person name="Shetty J."/>
            <person name="Stajich J.E."/>
            <person name="Tripathy S."/>
            <person name="Wawra S."/>
            <person name="van West P."/>
            <person name="Whitty B.R."/>
            <person name="Coutinho P.M."/>
            <person name="Henrissat B."/>
            <person name="Martin F."/>
            <person name="Thomas P.D."/>
            <person name="Tyler B.M."/>
            <person name="De Vries R.P."/>
            <person name="Kamoun S."/>
            <person name="Yandell M."/>
            <person name="Tisserat N."/>
            <person name="Buell C.R."/>
        </authorList>
    </citation>
    <scope>NUCLEOTIDE SEQUENCE</scope>
    <source>
        <strain evidence="4">DAOM:BR144</strain>
    </source>
</reference>
<dbReference type="InterPro" id="IPR003961">
    <property type="entry name" value="FN3_dom"/>
</dbReference>
<feature type="region of interest" description="Disordered" evidence="2">
    <location>
        <begin position="1377"/>
        <end position="1438"/>
    </location>
</feature>
<dbReference type="SUPFAM" id="SSF49265">
    <property type="entry name" value="Fibronectin type III"/>
    <property type="match status" value="1"/>
</dbReference>
<dbReference type="CDD" id="cd00063">
    <property type="entry name" value="FN3"/>
    <property type="match status" value="1"/>
</dbReference>
<reference evidence="3" key="3">
    <citation type="submission" date="2015-02" db="UniProtKB">
        <authorList>
            <consortium name="EnsemblProtists"/>
        </authorList>
    </citation>
    <scope>IDENTIFICATION</scope>
    <source>
        <strain evidence="3">DAOM BR144</strain>
    </source>
</reference>
<dbReference type="Gene3D" id="2.60.40.10">
    <property type="entry name" value="Immunoglobulins"/>
    <property type="match status" value="1"/>
</dbReference>
<dbReference type="OMA" id="FTELNIM"/>
<feature type="coiled-coil region" evidence="1">
    <location>
        <begin position="1789"/>
        <end position="1816"/>
    </location>
</feature>
<sequence>MGKDPMSGVKPPNASAVSQQSAPSSVEDADGVLVQQFTREFRQIVRQINEKKQLDVGTAAGSESQQQQPLELDGDECAYYGPIAQKLVKLVNKLLHTTNALATAKKEHLLLEIGGKLYAAQEFRAASRFFFRQIVDMYTQEEDYDGTESIGTLASPAPATAVHPPMKKLQRGEPYIRAMYGMAMSEFFIQKRRDPLVRHPGTLEKMIASLRFLQTGMDAATALERGQPHQYAWLILNGSVLMFSIARPLCCLGFAAEVVTFLKWVILAMESTVVLCTTKYILWRLQIFALIFECYESMAISHHQQEHLEARCRNAALKCAEYALKVVLRLIKEEELDLPLPKDVVAILAHAQTTANMLVTRAKAAVNREILSKRQIEAAFPSSTAERIRVAVDMVESLTRMDTKCIGVLSPPSAPGIRDQLTELLGIVVELVTPLLSSSQPTAEQQLTDSTPSEPLSHVFPLAFHLMLLRHLFRVEKDDDLEVMIIAARSRLARPTSETLAKTDADKCRHEVKLFEVLAELKHSQDKAGAQENEGVESIVIETSERKLPLQLSKSRVTLPPSRVLLKAAQALSNCLYQGEGGMSQTNRDLLLAVSLKLWHEYAIPMLHELDATEPSELPASIVKLASELLLAIHLAHTFIDADDLLLHGEVILRLSSLLRLQKRNRLAIQGLRGLLERINSKRDELASFDTHFEALSRDPVAFSCSTISFDVDSDLSYSDAREGQMPNARDRVGVFGTGSQFGSFFHDICCLQTDLVLLLYEIELEEASNIDMLPFQSATTTNNRCQLEPGTLLQAVETKLTTECRKSGWCRVLLNIQLMRHHHVNKSNSIKKFTALVDNSMKMLERIEHHERDLQNHLKKASSALSEAQNRGLTADSNVPLPPIVVSRSSTAIAVTIPAFQPSQPSLRKRQIAYYMVFAKPAGAGTAVSLNNYELPGTAEPVYPPQRQVTIGGLIPNESYVFAVAAFDKHDDVIQGIGQTSDPVVALHPLPLVLCYGYLAQACYELNLVEQATKAARTAYNTIVSRAASSRQLWQANPYYRHALRRDVIAKLPIPILNVAIHAIQILCHEELGDKERDGMLYDPEQRSLLSRQVTVLEACRRIAIGVELASAAANMEAIRMLCFKGYRLLLPLLHLHCCNAMTFAPLMTMYHALLTIPRAQWDVDTKSIFARIAFELFRIGLENRHCEPVIYPSLVHNALQPQDSSSDELSSGAVSTQSNEYHSFCETIALREVLHAARSTAVHAHSVLPNATAKNPPAIPAAPTSKAVAVGSTPQGTPRQHGSIEDSPKLPLLQELLQQANFSMMDVIKALDAHASTTSGIEHVEYACKLATVALQSGDESAVEACLASVKLKGKMSRQFRSTISRLGGASLLPEPVAAAGSDPASSTELATSPPTTARSTKTPRQHNPQKRAAKDEPTTPSDVTMEAPPSSRGSQVVVVHEDLGGEDDDDFLYLWGAEVFFVQSLLLYRRIVKLRAEIREVNVAHGPGHDPTFDLLHAEHHHKEPESVPDDLQHADSLEQESQEQESAGQSKEDELMVVFGQFVEKISASCELFRLGKAWQALQVSCQYLWNAIWIVWISPCHFGSLASSSPHWLDQFSGCVNCLLGMIETVVVAVQEQKSKGLASFSTGVIDGTRIQALELNQSLLRTSLASTMVVSSAVSALSTDLTWMVNFVSYGIKALCSKHEWEKIVRIGKKIHFLLGNQAVGARFSELNFPVLIYAQRQLFDIASDELDAATTELSMYIREFTEGEAKKKKKKSRLVVEEVLTPEELAFRAKEAAMNEHIQRLTETRNQQRDELQQLTSIYEGLTKAMNKCLQSLDAAHELIARFHRTKNDDGDRITLKNQIVSGYNHCILLSQQKRQQRLLCHAYQELGDFYLTCSDTKLAVKYWHEGLDNAFGTLNIVQNWRDVLAQGSKDQEANGVSGAGVIGGDGLWVDLLSCCMLSKLVMHATSSSCFQSVEYSLMAAKVFGRLFASSLPHPTKEFLFGSYELGNEFWPGRDLLVDPERLPAFSFGVTLILVPDVLLQYEYYAVATMPVIAGYEFVARHCLESRDHVVNARRLRIEALLQCGRIKEAMLVLTEILHGVETPSTQEVSKPNLLLAALSYHDNKPVKHEANAAALAWLLTIDSVKIHAELTQSYAEPLVLEVLVGILRLIVCLSRHESSLGGDSAQLRASAEKTAQALLHLIPEEKRKESVSETETKDPHQMSWDDMQLAALRGEVLLQQSYLAHSAGLWNLSRELSVTALKARVDITHDEVAHQDSAASSTIVPLNLEQELKYCLFRRHSTFIAKCRLQSILCDLAQGQCHAAVAQADLALNECRESGEDHLSERIHILRAQANAFLGKRDSAETALDQLRLISISRHTNCTLTFVHTLLMLSALGRARRTVSSDPKALVAAKDHLIDAERALDELLERDGWIGVDVNVDPNNDKRLNLYHPGIATYIHVKASLAQALVECEIEVSLETPKQSLANH</sequence>